<sequence>MQRIVAGIFMGGDPLSSNPLRGLEVGNRAREQNVPDRGCLHLSVPGR</sequence>
<proteinExistence type="predicted"/>
<protein>
    <submittedName>
        <fullName evidence="1">Uncharacterized protein</fullName>
    </submittedName>
</protein>
<name>A0A0W8FFR4_9ZZZZ</name>
<evidence type="ECO:0000313" key="1">
    <source>
        <dbReference type="EMBL" id="KUG19720.1"/>
    </source>
</evidence>
<dbReference type="AlphaFoldDB" id="A0A0W8FFR4"/>
<dbReference type="EMBL" id="LNQE01001263">
    <property type="protein sequence ID" value="KUG19720.1"/>
    <property type="molecule type" value="Genomic_DNA"/>
</dbReference>
<gene>
    <name evidence="1" type="ORF">ASZ90_010554</name>
</gene>
<organism evidence="1">
    <name type="scientific">hydrocarbon metagenome</name>
    <dbReference type="NCBI Taxonomy" id="938273"/>
    <lineage>
        <taxon>unclassified sequences</taxon>
        <taxon>metagenomes</taxon>
        <taxon>ecological metagenomes</taxon>
    </lineage>
</organism>
<reference evidence="1" key="1">
    <citation type="journal article" date="2015" name="Proc. Natl. Acad. Sci. U.S.A.">
        <title>Networks of energetic and metabolic interactions define dynamics in microbial communities.</title>
        <authorList>
            <person name="Embree M."/>
            <person name="Liu J.K."/>
            <person name="Al-Bassam M.M."/>
            <person name="Zengler K."/>
        </authorList>
    </citation>
    <scope>NUCLEOTIDE SEQUENCE</scope>
</reference>
<comment type="caution">
    <text evidence="1">The sequence shown here is derived from an EMBL/GenBank/DDBJ whole genome shotgun (WGS) entry which is preliminary data.</text>
</comment>
<accession>A0A0W8FFR4</accession>